<dbReference type="AlphaFoldDB" id="A0A220VGZ3"/>
<keyword evidence="4" id="KW-0805">Transcription regulation</keyword>
<keyword evidence="3 7" id="KW-0862">Zinc</keyword>
<protein>
    <submittedName>
        <fullName evidence="8">Transcriptional repressor</fullName>
    </submittedName>
</protein>
<dbReference type="Pfam" id="PF01475">
    <property type="entry name" value="FUR"/>
    <property type="match status" value="1"/>
</dbReference>
<dbReference type="InterPro" id="IPR002481">
    <property type="entry name" value="FUR"/>
</dbReference>
<dbReference type="GO" id="GO:0045892">
    <property type="term" value="P:negative regulation of DNA-templated transcription"/>
    <property type="evidence" value="ECO:0007669"/>
    <property type="project" value="TreeGrafter"/>
</dbReference>
<proteinExistence type="inferred from homology"/>
<dbReference type="InterPro" id="IPR043135">
    <property type="entry name" value="Fur_C"/>
</dbReference>
<dbReference type="RefSeq" id="WP_089074438.1">
    <property type="nucleotide sequence ID" value="NZ_CP022356.1"/>
</dbReference>
<dbReference type="GO" id="GO:0008270">
    <property type="term" value="F:zinc ion binding"/>
    <property type="evidence" value="ECO:0007669"/>
    <property type="project" value="TreeGrafter"/>
</dbReference>
<dbReference type="KEGG" id="pmai:CF386_10765"/>
<dbReference type="InterPro" id="IPR036388">
    <property type="entry name" value="WH-like_DNA-bd_sf"/>
</dbReference>
<evidence type="ECO:0000256" key="4">
    <source>
        <dbReference type="ARBA" id="ARBA00023015"/>
    </source>
</evidence>
<dbReference type="GO" id="GO:1900376">
    <property type="term" value="P:regulation of secondary metabolite biosynthetic process"/>
    <property type="evidence" value="ECO:0007669"/>
    <property type="project" value="TreeGrafter"/>
</dbReference>
<keyword evidence="2" id="KW-0678">Repressor</keyword>
<evidence type="ECO:0000313" key="8">
    <source>
        <dbReference type="EMBL" id="ASK79530.1"/>
    </source>
</evidence>
<dbReference type="GO" id="GO:0005829">
    <property type="term" value="C:cytosol"/>
    <property type="evidence" value="ECO:0007669"/>
    <property type="project" value="TreeGrafter"/>
</dbReference>
<dbReference type="GO" id="GO:0003700">
    <property type="term" value="F:DNA-binding transcription factor activity"/>
    <property type="evidence" value="ECO:0007669"/>
    <property type="project" value="InterPro"/>
</dbReference>
<dbReference type="Proteomes" id="UP000242175">
    <property type="component" value="Chromosome small"/>
</dbReference>
<sequence length="133" mass="15318">MNSQEKKILDILYKSEAPLSAYEIADLYNHDEKKPMHAMSIYRILNLFLGINIIHKLASQNKYIFCSHITCDHNHVAQQFLICKKCKKVKEIELNPALINELNANIKKSGFQIDGPQLEIDCICEKCARDDIL</sequence>
<comment type="similarity">
    <text evidence="1">Belongs to the Fur family.</text>
</comment>
<feature type="binding site" evidence="7">
    <location>
        <position position="127"/>
    </location>
    <ligand>
        <name>Zn(2+)</name>
        <dbReference type="ChEBI" id="CHEBI:29105"/>
    </ligand>
</feature>
<evidence type="ECO:0000256" key="6">
    <source>
        <dbReference type="ARBA" id="ARBA00023163"/>
    </source>
</evidence>
<dbReference type="Gene3D" id="3.30.1490.190">
    <property type="match status" value="1"/>
</dbReference>
<evidence type="ECO:0000256" key="2">
    <source>
        <dbReference type="ARBA" id="ARBA00022491"/>
    </source>
</evidence>
<evidence type="ECO:0000256" key="5">
    <source>
        <dbReference type="ARBA" id="ARBA00023125"/>
    </source>
</evidence>
<keyword evidence="9" id="KW-1185">Reference proteome</keyword>
<evidence type="ECO:0000256" key="7">
    <source>
        <dbReference type="PIRSR" id="PIRSR602481-1"/>
    </source>
</evidence>
<comment type="cofactor">
    <cofactor evidence="7">
        <name>Zn(2+)</name>
        <dbReference type="ChEBI" id="CHEBI:29105"/>
    </cofactor>
    <text evidence="7">Binds 1 zinc ion per subunit.</text>
</comment>
<gene>
    <name evidence="8" type="ORF">CF386_10765</name>
</gene>
<dbReference type="GO" id="GO:0000976">
    <property type="term" value="F:transcription cis-regulatory region binding"/>
    <property type="evidence" value="ECO:0007669"/>
    <property type="project" value="TreeGrafter"/>
</dbReference>
<organism evidence="8 9">
    <name type="scientific">Paraphotobacterium marinum</name>
    <dbReference type="NCBI Taxonomy" id="1755811"/>
    <lineage>
        <taxon>Bacteria</taxon>
        <taxon>Pseudomonadati</taxon>
        <taxon>Pseudomonadota</taxon>
        <taxon>Gammaproteobacteria</taxon>
        <taxon>Vibrionales</taxon>
        <taxon>Vibrionaceae</taxon>
        <taxon>Paraphotobacterium</taxon>
    </lineage>
</organism>
<dbReference type="Gene3D" id="1.10.10.10">
    <property type="entry name" value="Winged helix-like DNA-binding domain superfamily/Winged helix DNA-binding domain"/>
    <property type="match status" value="1"/>
</dbReference>
<name>A0A220VGZ3_9GAMM</name>
<feature type="binding site" evidence="7">
    <location>
        <position position="86"/>
    </location>
    <ligand>
        <name>Zn(2+)</name>
        <dbReference type="ChEBI" id="CHEBI:29105"/>
    </ligand>
</feature>
<feature type="binding site" evidence="7">
    <location>
        <position position="83"/>
    </location>
    <ligand>
        <name>Zn(2+)</name>
        <dbReference type="ChEBI" id="CHEBI:29105"/>
    </ligand>
</feature>
<accession>A0A220VGZ3</accession>
<dbReference type="PANTHER" id="PTHR33202">
    <property type="entry name" value="ZINC UPTAKE REGULATION PROTEIN"/>
    <property type="match status" value="1"/>
</dbReference>
<evidence type="ECO:0000256" key="1">
    <source>
        <dbReference type="ARBA" id="ARBA00007957"/>
    </source>
</evidence>
<evidence type="ECO:0000256" key="3">
    <source>
        <dbReference type="ARBA" id="ARBA00022833"/>
    </source>
</evidence>
<evidence type="ECO:0000313" key="9">
    <source>
        <dbReference type="Proteomes" id="UP000242175"/>
    </source>
</evidence>
<dbReference type="PANTHER" id="PTHR33202:SF6">
    <property type="entry name" value="ZINC UPTAKE REGULATION PROTEIN"/>
    <property type="match status" value="1"/>
</dbReference>
<keyword evidence="7" id="KW-0479">Metal-binding</keyword>
<dbReference type="OrthoDB" id="9801127at2"/>
<keyword evidence="5" id="KW-0238">DNA-binding</keyword>
<reference evidence="8 9" key="1">
    <citation type="journal article" date="2016" name="Int. J. Syst. Evol. Microbiol.">
        <title>Paraphotobacterium marinum gen. nov., sp. nov., a member of the family Vibrionaceae, isolated from surface seawater.</title>
        <authorList>
            <person name="Huang Z."/>
            <person name="Dong C."/>
            <person name="Shao Z."/>
        </authorList>
    </citation>
    <scope>NUCLEOTIDE SEQUENCE [LARGE SCALE GENOMIC DNA]</scope>
    <source>
        <strain evidence="8 9">NSCS20N07D</strain>
    </source>
</reference>
<keyword evidence="6" id="KW-0804">Transcription</keyword>
<dbReference type="EMBL" id="CP022356">
    <property type="protein sequence ID" value="ASK79530.1"/>
    <property type="molecule type" value="Genomic_DNA"/>
</dbReference>
<dbReference type="InterPro" id="IPR036390">
    <property type="entry name" value="WH_DNA-bd_sf"/>
</dbReference>
<dbReference type="SUPFAM" id="SSF46785">
    <property type="entry name" value="Winged helix' DNA-binding domain"/>
    <property type="match status" value="1"/>
</dbReference>
<feature type="binding site" evidence="7">
    <location>
        <position position="124"/>
    </location>
    <ligand>
        <name>Zn(2+)</name>
        <dbReference type="ChEBI" id="CHEBI:29105"/>
    </ligand>
</feature>